<dbReference type="EMBL" id="JAVYJV010000017">
    <property type="protein sequence ID" value="KAK4349242.1"/>
    <property type="molecule type" value="Genomic_DNA"/>
</dbReference>
<dbReference type="AlphaFoldDB" id="A0AAE1REB9"/>
<organism evidence="1 2">
    <name type="scientific">Anisodus tanguticus</name>
    <dbReference type="NCBI Taxonomy" id="243964"/>
    <lineage>
        <taxon>Eukaryota</taxon>
        <taxon>Viridiplantae</taxon>
        <taxon>Streptophyta</taxon>
        <taxon>Embryophyta</taxon>
        <taxon>Tracheophyta</taxon>
        <taxon>Spermatophyta</taxon>
        <taxon>Magnoliopsida</taxon>
        <taxon>eudicotyledons</taxon>
        <taxon>Gunneridae</taxon>
        <taxon>Pentapetalae</taxon>
        <taxon>asterids</taxon>
        <taxon>lamiids</taxon>
        <taxon>Solanales</taxon>
        <taxon>Solanaceae</taxon>
        <taxon>Solanoideae</taxon>
        <taxon>Hyoscyameae</taxon>
        <taxon>Anisodus</taxon>
    </lineage>
</organism>
<dbReference type="Proteomes" id="UP001291623">
    <property type="component" value="Unassembled WGS sequence"/>
</dbReference>
<protein>
    <submittedName>
        <fullName evidence="1">Uncharacterized protein</fullName>
    </submittedName>
</protein>
<evidence type="ECO:0000313" key="2">
    <source>
        <dbReference type="Proteomes" id="UP001291623"/>
    </source>
</evidence>
<accession>A0AAE1REB9</accession>
<keyword evidence="2" id="KW-1185">Reference proteome</keyword>
<evidence type="ECO:0000313" key="1">
    <source>
        <dbReference type="EMBL" id="KAK4349242.1"/>
    </source>
</evidence>
<proteinExistence type="predicted"/>
<sequence length="303" mass="34202">MILKARMLEKWWSDGLELQNRLKPGVFKMRLTGFGEMEDPDYNGGAPEVGITTPTIVATAVYSSRLIITHGRKLKTSENTLRTLTSICYVQDSSVDHSYATPKAISIMWLQLQRRLLTSNGSILCDGPMNFSNSTIIEHLFPINKDFSENPVGSPGMLFILFSRDQCKVMDIPHVVLKAIHKMKQHGDAPTRKHESLTNQRGYVLANFDKTSKVRQDVKHDKSYLYASNPSQNSKLPQYQWFSRSIRYGEDDSYDYHSCRVLGFCGLFGCCGGCTGSLGWKWVKAFCGDVLDTLRVILVVGVW</sequence>
<comment type="caution">
    <text evidence="1">The sequence shown here is derived from an EMBL/GenBank/DDBJ whole genome shotgun (WGS) entry which is preliminary data.</text>
</comment>
<gene>
    <name evidence="1" type="ORF">RND71_031997</name>
</gene>
<reference evidence="1" key="1">
    <citation type="submission" date="2023-12" db="EMBL/GenBank/DDBJ databases">
        <title>Genome assembly of Anisodus tanguticus.</title>
        <authorList>
            <person name="Wang Y.-J."/>
        </authorList>
    </citation>
    <scope>NUCLEOTIDE SEQUENCE</scope>
    <source>
        <strain evidence="1">KB-2021</strain>
        <tissue evidence="1">Leaf</tissue>
    </source>
</reference>
<name>A0AAE1REB9_9SOLA</name>